<keyword evidence="1" id="KW-1185">Reference proteome</keyword>
<reference evidence="2" key="1">
    <citation type="submission" date="2017-02" db="UniProtKB">
        <authorList>
            <consortium name="WormBaseParasite"/>
        </authorList>
    </citation>
    <scope>IDENTIFICATION</scope>
</reference>
<name>A0A0M3HFC4_ASCLU</name>
<evidence type="ECO:0000313" key="1">
    <source>
        <dbReference type="Proteomes" id="UP000036681"/>
    </source>
</evidence>
<dbReference type="WBParaSite" id="ALUE_0000021901-mRNA-1">
    <property type="protein sequence ID" value="ALUE_0000021901-mRNA-1"/>
    <property type="gene ID" value="ALUE_0000021901"/>
</dbReference>
<evidence type="ECO:0000313" key="2">
    <source>
        <dbReference type="WBParaSite" id="ALUE_0000021901-mRNA-1"/>
    </source>
</evidence>
<protein>
    <submittedName>
        <fullName evidence="2">Phosphorylase b kinase regulatory subunit</fullName>
    </submittedName>
</protein>
<sequence length="153" mass="17122">LRDVQLSSGFKEQFSNSSAALVRSQRRTRTHVPVDACVRTPGETHAIFSHYQRCPNSGMGNSRRNSTRFDSLEMHNEYSHKKQYVLIALAQIWGALLISSETKFAVNKVCSQAVEVGTARGLSGVLSLPPSKRFHLAMKPRQDVLQLTAPRNR</sequence>
<organism evidence="1 2">
    <name type="scientific">Ascaris lumbricoides</name>
    <name type="common">Giant roundworm</name>
    <dbReference type="NCBI Taxonomy" id="6252"/>
    <lineage>
        <taxon>Eukaryota</taxon>
        <taxon>Metazoa</taxon>
        <taxon>Ecdysozoa</taxon>
        <taxon>Nematoda</taxon>
        <taxon>Chromadorea</taxon>
        <taxon>Rhabditida</taxon>
        <taxon>Spirurina</taxon>
        <taxon>Ascaridomorpha</taxon>
        <taxon>Ascaridoidea</taxon>
        <taxon>Ascarididae</taxon>
        <taxon>Ascaris</taxon>
    </lineage>
</organism>
<dbReference type="Proteomes" id="UP000036681">
    <property type="component" value="Unplaced"/>
</dbReference>
<dbReference type="AlphaFoldDB" id="A0A0M3HFC4"/>
<accession>A0A0M3HFC4</accession>
<proteinExistence type="predicted"/>